<organism evidence="3 4">
    <name type="scientific">Penaeus vannamei</name>
    <name type="common">Whiteleg shrimp</name>
    <name type="synonym">Litopenaeus vannamei</name>
    <dbReference type="NCBI Taxonomy" id="6689"/>
    <lineage>
        <taxon>Eukaryota</taxon>
        <taxon>Metazoa</taxon>
        <taxon>Ecdysozoa</taxon>
        <taxon>Arthropoda</taxon>
        <taxon>Crustacea</taxon>
        <taxon>Multicrustacea</taxon>
        <taxon>Malacostraca</taxon>
        <taxon>Eumalacostraca</taxon>
        <taxon>Eucarida</taxon>
        <taxon>Decapoda</taxon>
        <taxon>Dendrobranchiata</taxon>
        <taxon>Penaeoidea</taxon>
        <taxon>Penaeidae</taxon>
        <taxon>Penaeus</taxon>
    </lineage>
</organism>
<dbReference type="AlphaFoldDB" id="A0A3R7Q0Q3"/>
<keyword evidence="4" id="KW-1185">Reference proteome</keyword>
<evidence type="ECO:0000313" key="3">
    <source>
        <dbReference type="EMBL" id="ROT82970.1"/>
    </source>
</evidence>
<evidence type="ECO:0000256" key="1">
    <source>
        <dbReference type="SAM" id="MobiDB-lite"/>
    </source>
</evidence>
<feature type="signal peptide" evidence="2">
    <location>
        <begin position="1"/>
        <end position="23"/>
    </location>
</feature>
<reference evidence="3 4" key="2">
    <citation type="submission" date="2019-01" db="EMBL/GenBank/DDBJ databases">
        <title>The decoding of complex shrimp genome reveals the adaptation for benthos swimmer, frequently molting mechanism and breeding impact on genome.</title>
        <authorList>
            <person name="Sun Y."/>
            <person name="Gao Y."/>
            <person name="Yu Y."/>
        </authorList>
    </citation>
    <scope>NUCLEOTIDE SEQUENCE [LARGE SCALE GENOMIC DNA]</scope>
    <source>
        <tissue evidence="3">Muscle</tissue>
    </source>
</reference>
<proteinExistence type="predicted"/>
<dbReference type="Proteomes" id="UP000283509">
    <property type="component" value="Unassembled WGS sequence"/>
</dbReference>
<dbReference type="SUPFAM" id="SSF48726">
    <property type="entry name" value="Immunoglobulin"/>
    <property type="match status" value="1"/>
</dbReference>
<keyword evidence="2" id="KW-0732">Signal</keyword>
<protein>
    <recommendedName>
        <fullName evidence="5">Ig-like domain-containing protein</fullName>
    </recommendedName>
</protein>
<name>A0A3R7Q0Q3_PENVA</name>
<sequence length="280" mass="30365">MGVRDKKGLAVPLLFVLVRLVLAQAARVSDYGVSTKLHIVNGTESIVREGESNFVFCYAGVRNLRGRAPYTVVWTDPWGRPLLPLPGISLNARLFSVRENELRPNAYMVFQMFDEDLEGVYTCNLVFKNRLVSLRRIRLKMFRPSYRVVTLAPCLAVQEGGSALLPAPVVGSPPAPPVWSKAGGSLDPSEAQVVQAGLVLHAVQEPGVYRVQVPLGGGLVHQQETVVAVVRIDGRKDFPSDATSAATAGPCPPWDATKPTERSDSVSVANDVIADIQMHS</sequence>
<feature type="region of interest" description="Disordered" evidence="1">
    <location>
        <begin position="239"/>
        <end position="266"/>
    </location>
</feature>
<evidence type="ECO:0008006" key="5">
    <source>
        <dbReference type="Google" id="ProtNLM"/>
    </source>
</evidence>
<accession>A0A3R7Q0Q3</accession>
<evidence type="ECO:0000256" key="2">
    <source>
        <dbReference type="SAM" id="SignalP"/>
    </source>
</evidence>
<gene>
    <name evidence="3" type="ORF">C7M84_023871</name>
</gene>
<reference evidence="3 4" key="1">
    <citation type="submission" date="2018-04" db="EMBL/GenBank/DDBJ databases">
        <authorList>
            <person name="Zhang X."/>
            <person name="Yuan J."/>
            <person name="Li F."/>
            <person name="Xiang J."/>
        </authorList>
    </citation>
    <scope>NUCLEOTIDE SEQUENCE [LARGE SCALE GENOMIC DNA]</scope>
    <source>
        <tissue evidence="3">Muscle</tissue>
    </source>
</reference>
<evidence type="ECO:0000313" key="4">
    <source>
        <dbReference type="Proteomes" id="UP000283509"/>
    </source>
</evidence>
<comment type="caution">
    <text evidence="3">The sequence shown here is derived from an EMBL/GenBank/DDBJ whole genome shotgun (WGS) entry which is preliminary data.</text>
</comment>
<dbReference type="InterPro" id="IPR036179">
    <property type="entry name" value="Ig-like_dom_sf"/>
</dbReference>
<dbReference type="EMBL" id="QCYY01000755">
    <property type="protein sequence ID" value="ROT82970.1"/>
    <property type="molecule type" value="Genomic_DNA"/>
</dbReference>
<feature type="chain" id="PRO_5018597494" description="Ig-like domain-containing protein" evidence="2">
    <location>
        <begin position="24"/>
        <end position="280"/>
    </location>
</feature>